<keyword evidence="5" id="KW-0288">FMN</keyword>
<sequence>MFLPVLPPHAPQPVMSIVTQGPLPRRLHHAVLCLGNFDGLHRGHGALVALAQALAGQQDLPLALMSCEPHPRSFFAPPGQAPFRLTTPVQKRLLFPAAGADYLFEPAFDAAFAALTPEDFLQGVLRGRLRVGTIVCGSDFRFGAGRRGDAETILRFAARHGLGARIVEKALPVSSTAVRAAINAGEIAEANRLLGRPWQIDLLADGLQLRPPPGHYLARRPEGGPPFGIALPAARARHGRFLDMLERL</sequence>
<comment type="caution">
    <text evidence="13">The sequence shown here is derived from an EMBL/GenBank/DDBJ whole genome shotgun (WGS) entry which is preliminary data.</text>
</comment>
<comment type="pathway">
    <text evidence="1">Cofactor biosynthesis; FAD biosynthesis; FAD from FMN: step 1/1.</text>
</comment>
<evidence type="ECO:0000256" key="3">
    <source>
        <dbReference type="ARBA" id="ARBA00012393"/>
    </source>
</evidence>
<protein>
    <recommendedName>
        <fullName evidence="3">FAD synthase</fullName>
        <ecNumber evidence="3">2.7.7.2</ecNumber>
    </recommendedName>
</protein>
<evidence type="ECO:0000256" key="4">
    <source>
        <dbReference type="ARBA" id="ARBA00022630"/>
    </source>
</evidence>
<dbReference type="EC" id="2.7.7.2" evidence="3"/>
<evidence type="ECO:0000256" key="8">
    <source>
        <dbReference type="ARBA" id="ARBA00022741"/>
    </source>
</evidence>
<reference evidence="14" key="1">
    <citation type="journal article" date="2019" name="Int. J. Syst. Evol. Microbiol.">
        <title>The Global Catalogue of Microorganisms (GCM) 10K type strain sequencing project: providing services to taxonomists for standard genome sequencing and annotation.</title>
        <authorList>
            <consortium name="The Broad Institute Genomics Platform"/>
            <consortium name="The Broad Institute Genome Sequencing Center for Infectious Disease"/>
            <person name="Wu L."/>
            <person name="Ma J."/>
        </authorList>
    </citation>
    <scope>NUCLEOTIDE SEQUENCE [LARGE SCALE GENOMIC DNA]</scope>
    <source>
        <strain evidence="14">KCTC 62102</strain>
    </source>
</reference>
<name>A0ABV7E039_9RHOB</name>
<evidence type="ECO:0000256" key="7">
    <source>
        <dbReference type="ARBA" id="ARBA00022695"/>
    </source>
</evidence>
<keyword evidence="8" id="KW-0547">Nucleotide-binding</keyword>
<dbReference type="CDD" id="cd02064">
    <property type="entry name" value="FAD_synthetase_N"/>
    <property type="match status" value="1"/>
</dbReference>
<comment type="similarity">
    <text evidence="2">Belongs to the RibF family.</text>
</comment>
<keyword evidence="4" id="KW-0285">Flavoprotein</keyword>
<organism evidence="13 14">
    <name type="scientific">Tabrizicola soli</name>
    <dbReference type="NCBI Taxonomy" id="2185115"/>
    <lineage>
        <taxon>Bacteria</taxon>
        <taxon>Pseudomonadati</taxon>
        <taxon>Pseudomonadota</taxon>
        <taxon>Alphaproteobacteria</taxon>
        <taxon>Rhodobacterales</taxon>
        <taxon>Paracoccaceae</taxon>
        <taxon>Tabrizicola</taxon>
    </lineage>
</organism>
<keyword evidence="6" id="KW-0808">Transferase</keyword>
<evidence type="ECO:0000256" key="10">
    <source>
        <dbReference type="ARBA" id="ARBA00022840"/>
    </source>
</evidence>
<accession>A0ABV7E039</accession>
<evidence type="ECO:0000256" key="11">
    <source>
        <dbReference type="ARBA" id="ARBA00049494"/>
    </source>
</evidence>
<dbReference type="Proteomes" id="UP001595445">
    <property type="component" value="Unassembled WGS sequence"/>
</dbReference>
<comment type="catalytic activity">
    <reaction evidence="11">
        <text>FMN + ATP + H(+) = FAD + diphosphate</text>
        <dbReference type="Rhea" id="RHEA:17237"/>
        <dbReference type="ChEBI" id="CHEBI:15378"/>
        <dbReference type="ChEBI" id="CHEBI:30616"/>
        <dbReference type="ChEBI" id="CHEBI:33019"/>
        <dbReference type="ChEBI" id="CHEBI:57692"/>
        <dbReference type="ChEBI" id="CHEBI:58210"/>
        <dbReference type="EC" id="2.7.7.2"/>
    </reaction>
</comment>
<keyword evidence="7" id="KW-0548">Nucleotidyltransferase</keyword>
<evidence type="ECO:0000256" key="9">
    <source>
        <dbReference type="ARBA" id="ARBA00022827"/>
    </source>
</evidence>
<evidence type="ECO:0000313" key="13">
    <source>
        <dbReference type="EMBL" id="MFC3087970.1"/>
    </source>
</evidence>
<evidence type="ECO:0000256" key="6">
    <source>
        <dbReference type="ARBA" id="ARBA00022679"/>
    </source>
</evidence>
<evidence type="ECO:0000313" key="14">
    <source>
        <dbReference type="Proteomes" id="UP001595445"/>
    </source>
</evidence>
<keyword evidence="14" id="KW-1185">Reference proteome</keyword>
<dbReference type="InterPro" id="IPR015864">
    <property type="entry name" value="FAD_synthase"/>
</dbReference>
<evidence type="ECO:0000256" key="1">
    <source>
        <dbReference type="ARBA" id="ARBA00004726"/>
    </source>
</evidence>
<dbReference type="InterPro" id="IPR023468">
    <property type="entry name" value="Riboflavin_kinase"/>
</dbReference>
<dbReference type="RefSeq" id="WP_197647712.1">
    <property type="nucleotide sequence ID" value="NZ_JAEACP010000038.1"/>
</dbReference>
<dbReference type="Pfam" id="PF06574">
    <property type="entry name" value="FAD_syn"/>
    <property type="match status" value="1"/>
</dbReference>
<evidence type="ECO:0000256" key="2">
    <source>
        <dbReference type="ARBA" id="ARBA00010214"/>
    </source>
</evidence>
<gene>
    <name evidence="13" type="ORF">ACFOD6_18160</name>
</gene>
<evidence type="ECO:0000256" key="5">
    <source>
        <dbReference type="ARBA" id="ARBA00022643"/>
    </source>
</evidence>
<dbReference type="PANTHER" id="PTHR22749">
    <property type="entry name" value="RIBOFLAVIN KINASE/FMN ADENYLYLTRANSFERASE"/>
    <property type="match status" value="1"/>
</dbReference>
<keyword evidence="9" id="KW-0274">FAD</keyword>
<dbReference type="PANTHER" id="PTHR22749:SF6">
    <property type="entry name" value="RIBOFLAVIN KINASE"/>
    <property type="match status" value="1"/>
</dbReference>
<dbReference type="Gene3D" id="3.40.50.620">
    <property type="entry name" value="HUPs"/>
    <property type="match status" value="1"/>
</dbReference>
<dbReference type="EMBL" id="JBHRSM010000043">
    <property type="protein sequence ID" value="MFC3087970.1"/>
    <property type="molecule type" value="Genomic_DNA"/>
</dbReference>
<dbReference type="InterPro" id="IPR014729">
    <property type="entry name" value="Rossmann-like_a/b/a_fold"/>
</dbReference>
<evidence type="ECO:0000259" key="12">
    <source>
        <dbReference type="Pfam" id="PF06574"/>
    </source>
</evidence>
<keyword evidence="10" id="KW-0067">ATP-binding</keyword>
<proteinExistence type="inferred from homology"/>
<dbReference type="SUPFAM" id="SSF52374">
    <property type="entry name" value="Nucleotidylyl transferase"/>
    <property type="match status" value="1"/>
</dbReference>
<feature type="domain" description="FAD synthetase" evidence="12">
    <location>
        <begin position="26"/>
        <end position="169"/>
    </location>
</feature>